<dbReference type="GO" id="GO:0016740">
    <property type="term" value="F:transferase activity"/>
    <property type="evidence" value="ECO:0007669"/>
    <property type="project" value="UniProtKB-KW"/>
</dbReference>
<keyword evidence="2" id="KW-0808">Transferase</keyword>
<dbReference type="Proteomes" id="UP000436694">
    <property type="component" value="Unassembled WGS sequence"/>
</dbReference>
<dbReference type="AlphaFoldDB" id="A0A844ASB5"/>
<protein>
    <submittedName>
        <fullName evidence="2">Phosphotransferase</fullName>
    </submittedName>
</protein>
<comment type="caution">
    <text evidence="2">The sequence shown here is derived from an EMBL/GenBank/DDBJ whole genome shotgun (WGS) entry which is preliminary data.</text>
</comment>
<evidence type="ECO:0000313" key="2">
    <source>
        <dbReference type="EMBL" id="MQY42128.1"/>
    </source>
</evidence>
<dbReference type="InterPro" id="IPR002575">
    <property type="entry name" value="Aminoglycoside_PTrfase"/>
</dbReference>
<reference evidence="2 3" key="1">
    <citation type="submission" date="2019-10" db="EMBL/GenBank/DDBJ databases">
        <title>Epibacterium sp. nov., isolated from seawater.</title>
        <authorList>
            <person name="Zhang X."/>
            <person name="Li N."/>
        </authorList>
    </citation>
    <scope>NUCLEOTIDE SEQUENCE [LARGE SCALE GENOMIC DNA]</scope>
    <source>
        <strain evidence="2 3">SM1969</strain>
    </source>
</reference>
<proteinExistence type="predicted"/>
<name>A0A844ASB5_9RHOB</name>
<dbReference type="InterPro" id="IPR011009">
    <property type="entry name" value="Kinase-like_dom_sf"/>
</dbReference>
<feature type="domain" description="Aminoglycoside phosphotransferase" evidence="1">
    <location>
        <begin position="59"/>
        <end position="261"/>
    </location>
</feature>
<dbReference type="EMBL" id="WIXK01000002">
    <property type="protein sequence ID" value="MQY42128.1"/>
    <property type="molecule type" value="Genomic_DNA"/>
</dbReference>
<evidence type="ECO:0000259" key="1">
    <source>
        <dbReference type="Pfam" id="PF01636"/>
    </source>
</evidence>
<dbReference type="SUPFAM" id="SSF56112">
    <property type="entry name" value="Protein kinase-like (PK-like)"/>
    <property type="match status" value="1"/>
</dbReference>
<keyword evidence="3" id="KW-1185">Reference proteome</keyword>
<gene>
    <name evidence="2" type="ORF">GG681_05710</name>
</gene>
<dbReference type="Pfam" id="PF01636">
    <property type="entry name" value="APH"/>
    <property type="match status" value="1"/>
</dbReference>
<dbReference type="Gene3D" id="3.90.1200.10">
    <property type="match status" value="1"/>
</dbReference>
<accession>A0A844ASB5</accession>
<evidence type="ECO:0000313" key="3">
    <source>
        <dbReference type="Proteomes" id="UP000436694"/>
    </source>
</evidence>
<dbReference type="RefSeq" id="WP_153545978.1">
    <property type="nucleotide sequence ID" value="NZ_WIXK01000002.1"/>
</dbReference>
<sequence length="347" mass="39648">MSTDVSPDSAPLSPWEEVQATTQTYWPGIARDLELPVEGVKFQRLGVNLFADHQRCVLLVSLPDQRRYVLRAEFSGVRAAREQRVLKRMRRDAEALKAAAGVMVPEILWQHESEAIVLMELCPGTTMHQELTYCDLGLGNRAKVVERVGAALYQLHQASGFEEQQFWPRVHLDQVRAKAEDLRSQSCEIRRQPKFLGLSAYLHRAGRRARGLSYQSALEHGDLHMYNVLISDEQISFIDFNNTHARMPYHDIARMWLQNCPDHLAPRGTEEGLGAVAAEDWDAFSRGYGVDLQNDPVFQFCFALRIWRQWQALPEPDEAFPTAEQAKEKGLLRAFNWLIAHEVDDPD</sequence>
<organism evidence="2 3">
    <name type="scientific">Tritonibacter aquimaris</name>
    <dbReference type="NCBI Taxonomy" id="2663379"/>
    <lineage>
        <taxon>Bacteria</taxon>
        <taxon>Pseudomonadati</taxon>
        <taxon>Pseudomonadota</taxon>
        <taxon>Alphaproteobacteria</taxon>
        <taxon>Rhodobacterales</taxon>
        <taxon>Paracoccaceae</taxon>
        <taxon>Tritonibacter</taxon>
    </lineage>
</organism>